<dbReference type="Proteomes" id="UP000782312">
    <property type="component" value="Unassembled WGS sequence"/>
</dbReference>
<feature type="transmembrane region" description="Helical" evidence="6">
    <location>
        <begin position="86"/>
        <end position="108"/>
    </location>
</feature>
<dbReference type="AlphaFoldDB" id="A0A932I485"/>
<name>A0A932I485_UNCTE</name>
<dbReference type="PANTHER" id="PTHR30238:SF0">
    <property type="entry name" value="THYLAKOID MEMBRANE PROTEIN TERC, CHLOROPLASTIC"/>
    <property type="match status" value="1"/>
</dbReference>
<gene>
    <name evidence="7" type="ORF">HYZ11_15015</name>
</gene>
<evidence type="ECO:0000256" key="3">
    <source>
        <dbReference type="ARBA" id="ARBA00022692"/>
    </source>
</evidence>
<feature type="transmembrane region" description="Helical" evidence="6">
    <location>
        <begin position="267"/>
        <end position="288"/>
    </location>
</feature>
<comment type="subcellular location">
    <subcellularLocation>
        <location evidence="1">Membrane</location>
        <topology evidence="1">Multi-pass membrane protein</topology>
    </subcellularLocation>
</comment>
<keyword evidence="3 6" id="KW-0812">Transmembrane</keyword>
<feature type="transmembrane region" description="Helical" evidence="6">
    <location>
        <begin position="236"/>
        <end position="261"/>
    </location>
</feature>
<dbReference type="Pfam" id="PF03741">
    <property type="entry name" value="TerC"/>
    <property type="match status" value="1"/>
</dbReference>
<dbReference type="InterPro" id="IPR005496">
    <property type="entry name" value="Integral_membrane_TerC"/>
</dbReference>
<evidence type="ECO:0000256" key="1">
    <source>
        <dbReference type="ARBA" id="ARBA00004141"/>
    </source>
</evidence>
<comment type="caution">
    <text evidence="7">The sequence shown here is derived from an EMBL/GenBank/DDBJ whole genome shotgun (WGS) entry which is preliminary data.</text>
</comment>
<feature type="transmembrane region" description="Helical" evidence="6">
    <location>
        <begin position="146"/>
        <end position="162"/>
    </location>
</feature>
<comment type="similarity">
    <text evidence="2">Belongs to the TerC family.</text>
</comment>
<evidence type="ECO:0000256" key="2">
    <source>
        <dbReference type="ARBA" id="ARBA00007511"/>
    </source>
</evidence>
<protein>
    <submittedName>
        <fullName evidence="7">TerC family protein</fullName>
    </submittedName>
</protein>
<dbReference type="NCBIfam" id="TIGR03718">
    <property type="entry name" value="R_switched_Alx"/>
    <property type="match status" value="1"/>
</dbReference>
<dbReference type="GO" id="GO:0016020">
    <property type="term" value="C:membrane"/>
    <property type="evidence" value="ECO:0007669"/>
    <property type="project" value="UniProtKB-SubCell"/>
</dbReference>
<feature type="transmembrane region" description="Helical" evidence="6">
    <location>
        <begin position="6"/>
        <end position="23"/>
    </location>
</feature>
<organism evidence="7 8">
    <name type="scientific">Tectimicrobiota bacterium</name>
    <dbReference type="NCBI Taxonomy" id="2528274"/>
    <lineage>
        <taxon>Bacteria</taxon>
        <taxon>Pseudomonadati</taxon>
        <taxon>Nitrospinota/Tectimicrobiota group</taxon>
        <taxon>Candidatus Tectimicrobiota</taxon>
    </lineage>
</organism>
<evidence type="ECO:0000256" key="4">
    <source>
        <dbReference type="ARBA" id="ARBA00022989"/>
    </source>
</evidence>
<dbReference type="InterPro" id="IPR022369">
    <property type="entry name" value="Integral_membrane_TerC_rswitch"/>
</dbReference>
<dbReference type="EMBL" id="JACPUR010000036">
    <property type="protein sequence ID" value="MBI3128914.1"/>
    <property type="molecule type" value="Genomic_DNA"/>
</dbReference>
<accession>A0A932I485</accession>
<evidence type="ECO:0000313" key="8">
    <source>
        <dbReference type="Proteomes" id="UP000782312"/>
    </source>
</evidence>
<evidence type="ECO:0000256" key="5">
    <source>
        <dbReference type="ARBA" id="ARBA00023136"/>
    </source>
</evidence>
<reference evidence="7" key="1">
    <citation type="submission" date="2020-07" db="EMBL/GenBank/DDBJ databases">
        <title>Huge and variable diversity of episymbiotic CPR bacteria and DPANN archaea in groundwater ecosystems.</title>
        <authorList>
            <person name="He C.Y."/>
            <person name="Keren R."/>
            <person name="Whittaker M."/>
            <person name="Farag I.F."/>
            <person name="Doudna J."/>
            <person name="Cate J.H.D."/>
            <person name="Banfield J.F."/>
        </authorList>
    </citation>
    <scope>NUCLEOTIDE SEQUENCE</scope>
    <source>
        <strain evidence="7">NC_groundwater_763_Ag_S-0.2um_68_21</strain>
    </source>
</reference>
<keyword evidence="5 6" id="KW-0472">Membrane</keyword>
<feature type="transmembrane region" description="Helical" evidence="6">
    <location>
        <begin position="295"/>
        <end position="313"/>
    </location>
</feature>
<sequence length="358" mass="39837">MVWVWVLFLVFVLLMLALDLGVFHREAHVVSMREALGWSAFWISLSLAFSIFIYFAYEGRWLGMGETLDAVDKTYNTGVPAAVKYLTGYIVEISLSMDNLFVILIIFRYFSVPPRYQHRVLFWGILGALVMRGVMIVVGAKLVAEFHWILYLFAVFLIYAGVKMLTMGDEPVDPEQNYMIRLARRFFPVTGRYHGNHFVVRAGTSASRELEMPGALAVRDEAVEKTGAGTLMLTPLALALIAVETTDVLFAVDSIPAIFAITADPNLVFTSNVFAILGLRSLFFALASLMDKFRYLKVSLALVLVLVGGKMLVADWFRDLMGPNYNFYLLGMVVFILAGGVVASLLAPAREEPGPAES</sequence>
<feature type="transmembrane region" description="Helical" evidence="6">
    <location>
        <begin position="35"/>
        <end position="57"/>
    </location>
</feature>
<dbReference type="PANTHER" id="PTHR30238">
    <property type="entry name" value="MEMBRANE BOUND PREDICTED REDOX MODULATOR"/>
    <property type="match status" value="1"/>
</dbReference>
<proteinExistence type="inferred from homology"/>
<feature type="transmembrane region" description="Helical" evidence="6">
    <location>
        <begin position="120"/>
        <end position="140"/>
    </location>
</feature>
<feature type="transmembrane region" description="Helical" evidence="6">
    <location>
        <begin position="325"/>
        <end position="347"/>
    </location>
</feature>
<keyword evidence="4 6" id="KW-1133">Transmembrane helix</keyword>
<evidence type="ECO:0000256" key="6">
    <source>
        <dbReference type="SAM" id="Phobius"/>
    </source>
</evidence>
<evidence type="ECO:0000313" key="7">
    <source>
        <dbReference type="EMBL" id="MBI3128914.1"/>
    </source>
</evidence>